<keyword evidence="9" id="KW-1185">Reference proteome</keyword>
<comment type="subcellular location">
    <subcellularLocation>
        <location evidence="1">Membrane</location>
        <topology evidence="1">Multi-pass membrane protein</topology>
    </subcellularLocation>
</comment>
<evidence type="ECO:0000256" key="5">
    <source>
        <dbReference type="SAM" id="MobiDB-lite"/>
    </source>
</evidence>
<dbReference type="EMBL" id="JACAZF010000011">
    <property type="protein sequence ID" value="KAF7293032.1"/>
    <property type="molecule type" value="Genomic_DNA"/>
</dbReference>
<dbReference type="RefSeq" id="XP_037215460.1">
    <property type="nucleotide sequence ID" value="XM_037368534.1"/>
</dbReference>
<evidence type="ECO:0000256" key="6">
    <source>
        <dbReference type="SAM" id="Phobius"/>
    </source>
</evidence>
<name>A0A8H6S5Z7_9AGAR</name>
<feature type="transmembrane region" description="Helical" evidence="6">
    <location>
        <begin position="241"/>
        <end position="263"/>
    </location>
</feature>
<dbReference type="InterPro" id="IPR004853">
    <property type="entry name" value="Sugar_P_trans_dom"/>
</dbReference>
<feature type="region of interest" description="Disordered" evidence="5">
    <location>
        <begin position="325"/>
        <end position="362"/>
    </location>
</feature>
<proteinExistence type="predicted"/>
<evidence type="ECO:0000256" key="3">
    <source>
        <dbReference type="ARBA" id="ARBA00022989"/>
    </source>
</evidence>
<feature type="transmembrane region" description="Helical" evidence="6">
    <location>
        <begin position="12"/>
        <end position="34"/>
    </location>
</feature>
<comment type="caution">
    <text evidence="8">The sequence shown here is derived from an EMBL/GenBank/DDBJ whole genome shotgun (WGS) entry which is preliminary data.</text>
</comment>
<dbReference type="Proteomes" id="UP000636479">
    <property type="component" value="Unassembled WGS sequence"/>
</dbReference>
<dbReference type="PANTHER" id="PTHR11132">
    <property type="entry name" value="SOLUTE CARRIER FAMILY 35"/>
    <property type="match status" value="1"/>
</dbReference>
<dbReference type="GO" id="GO:0016020">
    <property type="term" value="C:membrane"/>
    <property type="evidence" value="ECO:0007669"/>
    <property type="project" value="UniProtKB-SubCell"/>
</dbReference>
<evidence type="ECO:0000256" key="1">
    <source>
        <dbReference type="ARBA" id="ARBA00004141"/>
    </source>
</evidence>
<organism evidence="8 9">
    <name type="scientific">Mycena indigotica</name>
    <dbReference type="NCBI Taxonomy" id="2126181"/>
    <lineage>
        <taxon>Eukaryota</taxon>
        <taxon>Fungi</taxon>
        <taxon>Dikarya</taxon>
        <taxon>Basidiomycota</taxon>
        <taxon>Agaricomycotina</taxon>
        <taxon>Agaricomycetes</taxon>
        <taxon>Agaricomycetidae</taxon>
        <taxon>Agaricales</taxon>
        <taxon>Marasmiineae</taxon>
        <taxon>Mycenaceae</taxon>
        <taxon>Mycena</taxon>
    </lineage>
</organism>
<evidence type="ECO:0000256" key="4">
    <source>
        <dbReference type="ARBA" id="ARBA00023136"/>
    </source>
</evidence>
<evidence type="ECO:0000313" key="8">
    <source>
        <dbReference type="EMBL" id="KAF7293032.1"/>
    </source>
</evidence>
<gene>
    <name evidence="8" type="ORF">MIND_01202600</name>
</gene>
<protein>
    <submittedName>
        <fullName evidence="8">TPT domain-containing protein</fullName>
    </submittedName>
</protein>
<feature type="domain" description="Sugar phosphate transporter" evidence="7">
    <location>
        <begin position="15"/>
        <end position="314"/>
    </location>
</feature>
<evidence type="ECO:0000313" key="9">
    <source>
        <dbReference type="Proteomes" id="UP000636479"/>
    </source>
</evidence>
<dbReference type="InterPro" id="IPR050186">
    <property type="entry name" value="TPT_transporter"/>
</dbReference>
<dbReference type="OrthoDB" id="5547497at2759"/>
<dbReference type="Pfam" id="PF03151">
    <property type="entry name" value="TPT"/>
    <property type="match status" value="1"/>
</dbReference>
<feature type="transmembrane region" description="Helical" evidence="6">
    <location>
        <begin position="201"/>
        <end position="221"/>
    </location>
</feature>
<feature type="transmembrane region" description="Helical" evidence="6">
    <location>
        <begin position="113"/>
        <end position="133"/>
    </location>
</feature>
<keyword evidence="3 6" id="KW-1133">Transmembrane helix</keyword>
<feature type="transmembrane region" description="Helical" evidence="6">
    <location>
        <begin position="169"/>
        <end position="189"/>
    </location>
</feature>
<dbReference type="AlphaFoldDB" id="A0A8H6S5Z7"/>
<feature type="transmembrane region" description="Helical" evidence="6">
    <location>
        <begin position="40"/>
        <end position="62"/>
    </location>
</feature>
<reference evidence="8" key="1">
    <citation type="submission" date="2020-05" db="EMBL/GenBank/DDBJ databases">
        <title>Mycena genomes resolve the evolution of fungal bioluminescence.</title>
        <authorList>
            <person name="Tsai I.J."/>
        </authorList>
    </citation>
    <scope>NUCLEOTIDE SEQUENCE</scope>
    <source>
        <strain evidence="8">171206Taipei</strain>
    </source>
</reference>
<evidence type="ECO:0000259" key="7">
    <source>
        <dbReference type="Pfam" id="PF03151"/>
    </source>
</evidence>
<sequence length="362" mass="39625">MPNQLEAFSPKVVAVVCFYIVAALVMVLVNKAVLNQTPDLPFTFLCIQFCIAVLLLRALVLISDSPLHRIIRFRLELPVLDRATATKLIPLLCVGFIGLVFNTLCLAKVDATFFQITRGLLLPFTILVSSLVTRSFPAKTVIAATVVVTIGFIVGSAESFSSYAIDPEALRAVFYGLISCLVLAIYTVMSKVATTTMKHSVFVISYWGNLGMATMTLPLIICNGEIAVFQQRIANPEQEWTTFVVGCGVTGIFGFLLSLANILSIKVTNPTSHMFSAAAKTVIQTLIGVLFFGDLLDVSRATGILLITAGTIFYTWAQIRPHPQQPSYEAVPTLDDVEKQTGETDDEEDDDIEKDLTEMKIR</sequence>
<feature type="transmembrane region" description="Helical" evidence="6">
    <location>
        <begin position="140"/>
        <end position="157"/>
    </location>
</feature>
<evidence type="ECO:0000256" key="2">
    <source>
        <dbReference type="ARBA" id="ARBA00022692"/>
    </source>
</evidence>
<keyword evidence="4 6" id="KW-0472">Membrane</keyword>
<feature type="transmembrane region" description="Helical" evidence="6">
    <location>
        <begin position="83"/>
        <end position="101"/>
    </location>
</feature>
<feature type="compositionally biased region" description="Acidic residues" evidence="5">
    <location>
        <begin position="343"/>
        <end position="353"/>
    </location>
</feature>
<accession>A0A8H6S5Z7</accession>
<dbReference type="GeneID" id="59351050"/>
<keyword evidence="2 6" id="KW-0812">Transmembrane</keyword>